<keyword evidence="5 8" id="KW-0812">Transmembrane</keyword>
<organism evidence="10 11">
    <name type="scientific">Odoribacter laneus YIT 12061</name>
    <dbReference type="NCBI Taxonomy" id="742817"/>
    <lineage>
        <taxon>Bacteria</taxon>
        <taxon>Pseudomonadati</taxon>
        <taxon>Bacteroidota</taxon>
        <taxon>Bacteroidia</taxon>
        <taxon>Bacteroidales</taxon>
        <taxon>Odoribacteraceae</taxon>
        <taxon>Odoribacter</taxon>
    </lineage>
</organism>
<gene>
    <name evidence="10" type="ORF">HMPREF9449_02763</name>
</gene>
<dbReference type="GO" id="GO:0005886">
    <property type="term" value="C:plasma membrane"/>
    <property type="evidence" value="ECO:0007669"/>
    <property type="project" value="UniProtKB-SubCell"/>
</dbReference>
<proteinExistence type="predicted"/>
<dbReference type="AlphaFoldDB" id="H1DKH7"/>
<comment type="caution">
    <text evidence="10">The sequence shown here is derived from an EMBL/GenBank/DDBJ whole genome shotgun (WGS) entry which is preliminary data.</text>
</comment>
<evidence type="ECO:0000256" key="8">
    <source>
        <dbReference type="SAM" id="Phobius"/>
    </source>
</evidence>
<sequence>MFDKKGFHFLFIGIICFFTFFIHNPVIYPDIMESRNLVTAREMVEYNNWLVPTMNGDLRLEKPPLPTWVAAGMEFLSPDNILLQRAAAGIIATLLVFFLYFLSVKLTRSRLYGLMAALILCTSVNIILMGRTATWDIYCHSFMLGAIYFLFRGFEEEGPRWKDFIGAGVLMGLSFLGKGPVSFYALLLPFLISYFAIYRPSVRKKGGPILIMVLLCLVISLWWPAYLYVYHRDMALYIADKESTAWLQHNVRPWYYYWKFFLESGIWSLFLLTALIWPYWKRRMSLKKEYALTVSWTLTILILLSFLPEKKSRYLLPILIPGAMVVAHLFYFWVEKIRMHLLSRSDKIIFKINAFLICLAVVALPVAVYLLFYSEGLMSTALFIVITLLFIWALWFLIRSAWKVRPLSFLWGIVFLFLMVEISLMPFIAHLFNNREMKSIREVRNIEELNTLPFYYPLGEELRIELVYEAGKRILPLDLKNDSLVRECLPFVLVSREKAENILKTDTTNRLQLEQIDVYDDNHRPKGTRWYSDLFVRYVTKIEATK</sequence>
<feature type="transmembrane region" description="Helical" evidence="8">
    <location>
        <begin position="354"/>
        <end position="372"/>
    </location>
</feature>
<evidence type="ECO:0000256" key="1">
    <source>
        <dbReference type="ARBA" id="ARBA00004651"/>
    </source>
</evidence>
<dbReference type="GO" id="GO:0009103">
    <property type="term" value="P:lipopolysaccharide biosynthetic process"/>
    <property type="evidence" value="ECO:0007669"/>
    <property type="project" value="UniProtKB-ARBA"/>
</dbReference>
<feature type="transmembrane region" description="Helical" evidence="8">
    <location>
        <begin position="135"/>
        <end position="154"/>
    </location>
</feature>
<evidence type="ECO:0000256" key="3">
    <source>
        <dbReference type="ARBA" id="ARBA00022676"/>
    </source>
</evidence>
<accession>H1DKH7</accession>
<evidence type="ECO:0000256" key="6">
    <source>
        <dbReference type="ARBA" id="ARBA00022989"/>
    </source>
</evidence>
<dbReference type="GeneID" id="98070288"/>
<keyword evidence="2" id="KW-1003">Cell membrane</keyword>
<dbReference type="eggNOG" id="COG1807">
    <property type="taxonomic scope" value="Bacteria"/>
</dbReference>
<name>H1DKH7_9BACT</name>
<evidence type="ECO:0000313" key="11">
    <source>
        <dbReference type="Proteomes" id="UP000004892"/>
    </source>
</evidence>
<dbReference type="STRING" id="742817.HMPREF9449_02763"/>
<comment type="subcellular location">
    <subcellularLocation>
        <location evidence="1">Cell membrane</location>
        <topology evidence="1">Multi-pass membrane protein</topology>
    </subcellularLocation>
</comment>
<dbReference type="InterPro" id="IPR050297">
    <property type="entry name" value="LipidA_mod_glycosyltrf_83"/>
</dbReference>
<protein>
    <recommendedName>
        <fullName evidence="9">Glycosyltransferase RgtA/B/C/D-like domain-containing protein</fullName>
    </recommendedName>
</protein>
<feature type="transmembrane region" description="Helical" evidence="8">
    <location>
        <begin position="256"/>
        <end position="278"/>
    </location>
</feature>
<dbReference type="GO" id="GO:0010041">
    <property type="term" value="P:response to iron(III) ion"/>
    <property type="evidence" value="ECO:0007669"/>
    <property type="project" value="TreeGrafter"/>
</dbReference>
<feature type="transmembrane region" description="Helical" evidence="8">
    <location>
        <begin position="378"/>
        <end position="397"/>
    </location>
</feature>
<feature type="transmembrane region" description="Helical" evidence="8">
    <location>
        <begin position="111"/>
        <end position="129"/>
    </location>
</feature>
<keyword evidence="4" id="KW-0808">Transferase</keyword>
<feature type="transmembrane region" description="Helical" evidence="8">
    <location>
        <begin position="82"/>
        <end position="102"/>
    </location>
</feature>
<evidence type="ECO:0000256" key="7">
    <source>
        <dbReference type="ARBA" id="ARBA00023136"/>
    </source>
</evidence>
<feature type="transmembrane region" description="Helical" evidence="8">
    <location>
        <begin position="183"/>
        <end position="202"/>
    </location>
</feature>
<dbReference type="RefSeq" id="WP_009137907.1">
    <property type="nucleotide sequence ID" value="NZ_JH594597.1"/>
</dbReference>
<dbReference type="PATRIC" id="fig|742817.3.peg.2954"/>
<keyword evidence="6 8" id="KW-1133">Transmembrane helix</keyword>
<evidence type="ECO:0000313" key="10">
    <source>
        <dbReference type="EMBL" id="EHP45470.1"/>
    </source>
</evidence>
<dbReference type="PANTHER" id="PTHR33908:SF3">
    <property type="entry name" value="UNDECAPRENYL PHOSPHATE-ALPHA-4-AMINO-4-DEOXY-L-ARABINOSE ARABINOSYL TRANSFERASE"/>
    <property type="match status" value="1"/>
</dbReference>
<feature type="transmembrane region" description="Helical" evidence="8">
    <location>
        <begin position="409"/>
        <end position="432"/>
    </location>
</feature>
<keyword evidence="7 8" id="KW-0472">Membrane</keyword>
<feature type="domain" description="Glycosyltransferase RgtA/B/C/D-like" evidence="9">
    <location>
        <begin position="62"/>
        <end position="223"/>
    </location>
</feature>
<evidence type="ECO:0000256" key="4">
    <source>
        <dbReference type="ARBA" id="ARBA00022679"/>
    </source>
</evidence>
<keyword evidence="3" id="KW-0328">Glycosyltransferase</keyword>
<dbReference type="InterPro" id="IPR038731">
    <property type="entry name" value="RgtA/B/C-like"/>
</dbReference>
<feature type="transmembrane region" description="Helical" evidence="8">
    <location>
        <begin position="290"/>
        <end position="308"/>
    </location>
</feature>
<feature type="transmembrane region" description="Helical" evidence="8">
    <location>
        <begin position="314"/>
        <end position="334"/>
    </location>
</feature>
<dbReference type="Pfam" id="PF13231">
    <property type="entry name" value="PMT_2"/>
    <property type="match status" value="1"/>
</dbReference>
<reference evidence="10 11" key="1">
    <citation type="submission" date="2012-01" db="EMBL/GenBank/DDBJ databases">
        <title>The Genome Sequence of Odoribacter laneus YIT 12061.</title>
        <authorList>
            <consortium name="The Broad Institute Genome Sequencing Platform"/>
            <person name="Earl A."/>
            <person name="Ward D."/>
            <person name="Feldgarden M."/>
            <person name="Gevers D."/>
            <person name="Morotomi M."/>
            <person name="Young S.K."/>
            <person name="Zeng Q."/>
            <person name="Gargeya S."/>
            <person name="Fitzgerald M."/>
            <person name="Haas B."/>
            <person name="Abouelleil A."/>
            <person name="Alvarado L."/>
            <person name="Arachchi H.M."/>
            <person name="Berlin A."/>
            <person name="Chapman S.B."/>
            <person name="Gearin G."/>
            <person name="Goldberg J."/>
            <person name="Griggs A."/>
            <person name="Gujja S."/>
            <person name="Hansen M."/>
            <person name="Heiman D."/>
            <person name="Howarth C."/>
            <person name="Larimer J."/>
            <person name="Lui A."/>
            <person name="MacDonald P.J.P."/>
            <person name="McCowen C."/>
            <person name="Montmayeur A."/>
            <person name="Murphy C."/>
            <person name="Neiman D."/>
            <person name="Pearson M."/>
            <person name="Priest M."/>
            <person name="Roberts A."/>
            <person name="Saif S."/>
            <person name="Shea T."/>
            <person name="Sisk P."/>
            <person name="Stolte C."/>
            <person name="Sykes S."/>
            <person name="Wortman J."/>
            <person name="Nusbaum C."/>
            <person name="Birren B."/>
        </authorList>
    </citation>
    <scope>NUCLEOTIDE SEQUENCE [LARGE SCALE GENOMIC DNA]</scope>
    <source>
        <strain evidence="10 11">YIT 12061</strain>
    </source>
</reference>
<dbReference type="Proteomes" id="UP000004892">
    <property type="component" value="Unassembled WGS sequence"/>
</dbReference>
<feature type="transmembrane region" description="Helical" evidence="8">
    <location>
        <begin position="209"/>
        <end position="229"/>
    </location>
</feature>
<feature type="transmembrane region" description="Helical" evidence="8">
    <location>
        <begin position="7"/>
        <end position="28"/>
    </location>
</feature>
<dbReference type="PANTHER" id="PTHR33908">
    <property type="entry name" value="MANNOSYLTRANSFERASE YKCB-RELATED"/>
    <property type="match status" value="1"/>
</dbReference>
<evidence type="ECO:0000256" key="5">
    <source>
        <dbReference type="ARBA" id="ARBA00022692"/>
    </source>
</evidence>
<evidence type="ECO:0000256" key="2">
    <source>
        <dbReference type="ARBA" id="ARBA00022475"/>
    </source>
</evidence>
<dbReference type="GO" id="GO:0016763">
    <property type="term" value="F:pentosyltransferase activity"/>
    <property type="evidence" value="ECO:0007669"/>
    <property type="project" value="TreeGrafter"/>
</dbReference>
<keyword evidence="11" id="KW-1185">Reference proteome</keyword>
<dbReference type="HOGENOM" id="CLU_036997_0_0_10"/>
<dbReference type="EMBL" id="ADMC01000030">
    <property type="protein sequence ID" value="EHP45470.1"/>
    <property type="molecule type" value="Genomic_DNA"/>
</dbReference>
<evidence type="ECO:0000259" key="9">
    <source>
        <dbReference type="Pfam" id="PF13231"/>
    </source>
</evidence>